<evidence type="ECO:0000313" key="2">
    <source>
        <dbReference type="Proteomes" id="UP001597012"/>
    </source>
</evidence>
<name>A0ABW3B7A2_9FLAO</name>
<dbReference type="EMBL" id="JBHTHY010000014">
    <property type="protein sequence ID" value="MFD0798910.1"/>
    <property type="molecule type" value="Genomic_DNA"/>
</dbReference>
<keyword evidence="2" id="KW-1185">Reference proteome</keyword>
<sequence>MEGTNNFYERLPKHSGPLHKTISRLDLFNSVPNDWYVVMADVQNSTIAVENGLHNEVNLAATGSIIAVLNEIKKQPKTYKIAYFFGGDGATFLVPPTLIVHVSTIIEDYRTHVSENLFLNLRVGRMQVIDIVNTGHTIAVAKHRVTEYLTIPVVLGTGLKYAEQVIKDSFVLETTHKTLATPVNLMGMECRWDEIKPSEDVNKIVCLLVSCDDDSMQPAVYSGVLMKIQEIFGTMVERRPISRTKLKLDASIAKLRKEMSARIGKFKLGYLLKNWFYTYLGGFYFKYFEEGKRYLDKISLLSDTLMIDGTINTVLEGGTPEIEALVEYLDAVEQEGKLNYGIHVTYASVMSCYVQDRKDKHIHFVDGTEGGYTSAALMLKKKQKLI</sequence>
<gene>
    <name evidence="1" type="ORF">ACFQZJ_15670</name>
</gene>
<proteinExistence type="predicted"/>
<protein>
    <submittedName>
        <fullName evidence="1">DUF3095 family protein</fullName>
    </submittedName>
</protein>
<dbReference type="InterPro" id="IPR021445">
    <property type="entry name" value="DUF3095"/>
</dbReference>
<dbReference type="RefSeq" id="WP_379935815.1">
    <property type="nucleotide sequence ID" value="NZ_JBHTHY010000014.1"/>
</dbReference>
<evidence type="ECO:0000313" key="1">
    <source>
        <dbReference type="EMBL" id="MFD0798910.1"/>
    </source>
</evidence>
<accession>A0ABW3B7A2</accession>
<comment type="caution">
    <text evidence="1">The sequence shown here is derived from an EMBL/GenBank/DDBJ whole genome shotgun (WGS) entry which is preliminary data.</text>
</comment>
<dbReference type="Pfam" id="PF11294">
    <property type="entry name" value="DUF3095"/>
    <property type="match status" value="1"/>
</dbReference>
<reference evidence="2" key="1">
    <citation type="journal article" date="2019" name="Int. J. Syst. Evol. Microbiol.">
        <title>The Global Catalogue of Microorganisms (GCM) 10K type strain sequencing project: providing services to taxonomists for standard genome sequencing and annotation.</title>
        <authorList>
            <consortium name="The Broad Institute Genomics Platform"/>
            <consortium name="The Broad Institute Genome Sequencing Center for Infectious Disease"/>
            <person name="Wu L."/>
            <person name="Ma J."/>
        </authorList>
    </citation>
    <scope>NUCLEOTIDE SEQUENCE [LARGE SCALE GENOMIC DNA]</scope>
    <source>
        <strain evidence="2">CCUG 61948</strain>
    </source>
</reference>
<dbReference type="Proteomes" id="UP001597012">
    <property type="component" value="Unassembled WGS sequence"/>
</dbReference>
<organism evidence="1 2">
    <name type="scientific">Maribacter chungangensis</name>
    <dbReference type="NCBI Taxonomy" id="1069117"/>
    <lineage>
        <taxon>Bacteria</taxon>
        <taxon>Pseudomonadati</taxon>
        <taxon>Bacteroidota</taxon>
        <taxon>Flavobacteriia</taxon>
        <taxon>Flavobacteriales</taxon>
        <taxon>Flavobacteriaceae</taxon>
        <taxon>Maribacter</taxon>
    </lineage>
</organism>